<proteinExistence type="predicted"/>
<name>A0A382MRF8_9ZZZZ</name>
<keyword evidence="1" id="KW-0677">Repeat</keyword>
<evidence type="ECO:0008006" key="3">
    <source>
        <dbReference type="Google" id="ProtNLM"/>
    </source>
</evidence>
<dbReference type="PANTHER" id="PTHR43215:SF14">
    <property type="entry name" value="RADIAL SPOKE HEAD 1 HOMOLOG"/>
    <property type="match status" value="1"/>
</dbReference>
<organism evidence="2">
    <name type="scientific">marine metagenome</name>
    <dbReference type="NCBI Taxonomy" id="408172"/>
    <lineage>
        <taxon>unclassified sequences</taxon>
        <taxon>metagenomes</taxon>
        <taxon>ecological metagenomes</taxon>
    </lineage>
</organism>
<dbReference type="PANTHER" id="PTHR43215">
    <property type="entry name" value="RADIAL SPOKE HEAD 1 HOMOLOG"/>
    <property type="match status" value="1"/>
</dbReference>
<gene>
    <name evidence="2" type="ORF">METZ01_LOCUS304447</name>
</gene>
<accession>A0A382MRF8</accession>
<dbReference type="InterPro" id="IPR003409">
    <property type="entry name" value="MORN"/>
</dbReference>
<protein>
    <recommendedName>
        <fullName evidence="3">MORN repeat-containing protein</fullName>
    </recommendedName>
</protein>
<evidence type="ECO:0000313" key="2">
    <source>
        <dbReference type="EMBL" id="SVC51593.1"/>
    </source>
</evidence>
<dbReference type="Pfam" id="PF02493">
    <property type="entry name" value="MORN"/>
    <property type="match status" value="4"/>
</dbReference>
<dbReference type="SMART" id="SM00698">
    <property type="entry name" value="MORN"/>
    <property type="match status" value="4"/>
</dbReference>
<dbReference type="AlphaFoldDB" id="A0A382MRF8"/>
<reference evidence="2" key="1">
    <citation type="submission" date="2018-05" db="EMBL/GenBank/DDBJ databases">
        <authorList>
            <person name="Lanie J.A."/>
            <person name="Ng W.-L."/>
            <person name="Kazmierczak K.M."/>
            <person name="Andrzejewski T.M."/>
            <person name="Davidsen T.M."/>
            <person name="Wayne K.J."/>
            <person name="Tettelin H."/>
            <person name="Glass J.I."/>
            <person name="Rusch D."/>
            <person name="Podicherti R."/>
            <person name="Tsui H.-C.T."/>
            <person name="Winkler M.E."/>
        </authorList>
    </citation>
    <scope>NUCLEOTIDE SEQUENCE</scope>
</reference>
<dbReference type="EMBL" id="UINC01095478">
    <property type="protein sequence ID" value="SVC51593.1"/>
    <property type="molecule type" value="Genomic_DNA"/>
</dbReference>
<evidence type="ECO:0000256" key="1">
    <source>
        <dbReference type="ARBA" id="ARBA00022737"/>
    </source>
</evidence>
<sequence>MGGFVIKRTRSPLTSLRLFGWCVVLLLISTQSWGQRACPPSQDFTEGLGSDFGGVGYRWTNCVGTYTLPDGSKYVGEFQFGQFFGHGTYTFPDGSEYVGEFSSNTFNGQGTLTRADGSILKGLWENGVFQRPQGCSGNYDPATWTDCVGAITLAGGKRYEGEFRDGQPNGQGAYSIAGGEKYVGTFKDGTFNGQGTLTRADGSTLKGLWENGEFLDSN</sequence>
<dbReference type="Gene3D" id="2.20.110.10">
    <property type="entry name" value="Histone H3 K4-specific methyltransferase SET7/9 N-terminal domain"/>
    <property type="match status" value="2"/>
</dbReference>
<dbReference type="SUPFAM" id="SSF82185">
    <property type="entry name" value="Histone H3 K4-specific methyltransferase SET7/9 N-terminal domain"/>
    <property type="match status" value="2"/>
</dbReference>